<feature type="domain" description="Retroviral polymerase SH3-like" evidence="4">
    <location>
        <begin position="197"/>
        <end position="227"/>
    </location>
</feature>
<name>A0A8X8AGI0_POPTO</name>
<dbReference type="InterPro" id="IPR057670">
    <property type="entry name" value="SH3_retrovirus"/>
</dbReference>
<dbReference type="AlphaFoldDB" id="A0A8X8AGI0"/>
<evidence type="ECO:0000259" key="3">
    <source>
        <dbReference type="Pfam" id="PF22936"/>
    </source>
</evidence>
<evidence type="ECO:0000313" key="5">
    <source>
        <dbReference type="EMBL" id="KAG6787934.1"/>
    </source>
</evidence>
<feature type="region of interest" description="Disordered" evidence="1">
    <location>
        <begin position="268"/>
        <end position="300"/>
    </location>
</feature>
<dbReference type="OrthoDB" id="1657203at2759"/>
<reference evidence="5" key="1">
    <citation type="journal article" date="2020" name="bioRxiv">
        <title>Hybrid origin of Populus tomentosa Carr. identified through genome sequencing and phylogenomic analysis.</title>
        <authorList>
            <person name="An X."/>
            <person name="Gao K."/>
            <person name="Chen Z."/>
            <person name="Li J."/>
            <person name="Yang X."/>
            <person name="Yang X."/>
            <person name="Zhou J."/>
            <person name="Guo T."/>
            <person name="Zhao T."/>
            <person name="Huang S."/>
            <person name="Miao D."/>
            <person name="Khan W.U."/>
            <person name="Rao P."/>
            <person name="Ye M."/>
            <person name="Lei B."/>
            <person name="Liao W."/>
            <person name="Wang J."/>
            <person name="Ji L."/>
            <person name="Li Y."/>
            <person name="Guo B."/>
            <person name="Mustafa N.S."/>
            <person name="Li S."/>
            <person name="Yun Q."/>
            <person name="Keller S.R."/>
            <person name="Mao J."/>
            <person name="Zhang R."/>
            <person name="Strauss S.H."/>
        </authorList>
    </citation>
    <scope>NUCLEOTIDE SEQUENCE</scope>
    <source>
        <strain evidence="5">GM15</strain>
        <tissue evidence="5">Leaf</tissue>
    </source>
</reference>
<accession>A0A8X8AGI0</accession>
<keyword evidence="6" id="KW-1185">Reference proteome</keyword>
<dbReference type="PANTHER" id="PTHR44259:SF87">
    <property type="entry name" value="F-BOX DOMAIN-CONTAINING PROTEIN"/>
    <property type="match status" value="1"/>
</dbReference>
<evidence type="ECO:0000259" key="2">
    <source>
        <dbReference type="Pfam" id="PF03478"/>
    </source>
</evidence>
<organism evidence="5 6">
    <name type="scientific">Populus tomentosa</name>
    <name type="common">Chinese white poplar</name>
    <dbReference type="NCBI Taxonomy" id="118781"/>
    <lineage>
        <taxon>Eukaryota</taxon>
        <taxon>Viridiplantae</taxon>
        <taxon>Streptophyta</taxon>
        <taxon>Embryophyta</taxon>
        <taxon>Tracheophyta</taxon>
        <taxon>Spermatophyta</taxon>
        <taxon>Magnoliopsida</taxon>
        <taxon>eudicotyledons</taxon>
        <taxon>Gunneridae</taxon>
        <taxon>Pentapetalae</taxon>
        <taxon>rosids</taxon>
        <taxon>fabids</taxon>
        <taxon>Malpighiales</taxon>
        <taxon>Salicaceae</taxon>
        <taxon>Saliceae</taxon>
        <taxon>Populus</taxon>
    </lineage>
</organism>
<protein>
    <submittedName>
        <fullName evidence="5">Uncharacterized protein</fullName>
    </submittedName>
</protein>
<sequence length="873" mass="97818">MKVSATTKEEDVTGEDMVVGVDMVEVEEMVNALTKNESHETSTNPSHSIQNEHVLLHEDKVVPKIKGTREKAWYLDTGASNHMTGCIEKFAEIDTTITGSVKFGDGSTVKIQGRGSVLLEDFTGEHRILTNVYYIPMLKSNIISLGQLDENGCKVVIEGGVMTILDRLQRLLAKVKRSSNRLYVLNIAPALPECFLGYRMFDPKTKQVVVIRDAVFDEEKKWDWTDSSATESKPAKDIFTVLYFPVAVSSDAAHQRIEEEMLYPNMASPQPGFYQSGEPENTSAGSNRADGFGSGNAQTPVSFPVEQTASEFIRPEASETPTRITLKQSGFAKKVLEKCGMKDCNSTQIPMEPRLKLNKDSLEPPVDVTLYRSIVGSLRYLLHTRPDLAFAVGMCESLKFYDLSRNKVHERNLPEILLGGVSVEVSRGWLAIAKEGQYIRDTKYSSYLSFKPIPDTEIYLFNPLSGAIHQLPSLSTLAPYYYSFVTNCIFNMGGFNVAEFIGRVELSSADPSKSIIALRFNEFEANNCGNLALCRLGDKCWSIFPRETNRDIEFRDILFYNGDLCVLSQKIEHVETHIFKLAEDDEVRIKFIPVSNAGRNPFLEIEHLRHDIAIIKHFLYEPYLVESVNGELLIILAHNVCYAYHDEDEERLDEDEDDLEEERFDEDDDDLESFYDEEDVKEDQGDFERFYDKVSGFSVYEVGPNAGMILRSVQSLSDQLIFLTSGGRSVSVPAENLPRGIQRNCIFFLENDNYFSEVSSDDQKREEVLLRRVSRESGICYLESGRIERLFPRAESSMARAAIAMFATVAGRVLLLKVPANSISLCGRIIWRQFNACGESNSVARAAIAMFATVGGRAAASSGTGGCGLRFCC</sequence>
<comment type="caution">
    <text evidence="5">The sequence shown here is derived from an EMBL/GenBank/DDBJ whole genome shotgun (WGS) entry which is preliminary data.</text>
</comment>
<evidence type="ECO:0000256" key="1">
    <source>
        <dbReference type="SAM" id="MobiDB-lite"/>
    </source>
</evidence>
<dbReference type="Proteomes" id="UP000886885">
    <property type="component" value="Chromosome 1D"/>
</dbReference>
<feature type="domain" description="Retrovirus-related Pol polyprotein from transposon TNT 1-94-like beta-barrel" evidence="3">
    <location>
        <begin position="73"/>
        <end position="153"/>
    </location>
</feature>
<proteinExistence type="predicted"/>
<gene>
    <name evidence="5" type="ORF">POTOM_003984</name>
</gene>
<dbReference type="InterPro" id="IPR005174">
    <property type="entry name" value="KIB1-4_b-propeller"/>
</dbReference>
<dbReference type="EMBL" id="JAAWWB010000002">
    <property type="protein sequence ID" value="KAG6787934.1"/>
    <property type="molecule type" value="Genomic_DNA"/>
</dbReference>
<dbReference type="Pfam" id="PF22936">
    <property type="entry name" value="Pol_BBD"/>
    <property type="match status" value="1"/>
</dbReference>
<feature type="domain" description="KIB1-4 beta-propeller" evidence="2">
    <location>
        <begin position="400"/>
        <end position="752"/>
    </location>
</feature>
<dbReference type="Pfam" id="PF25597">
    <property type="entry name" value="SH3_retrovirus"/>
    <property type="match status" value="1"/>
</dbReference>
<evidence type="ECO:0000259" key="4">
    <source>
        <dbReference type="Pfam" id="PF25597"/>
    </source>
</evidence>
<evidence type="ECO:0000313" key="6">
    <source>
        <dbReference type="Proteomes" id="UP000886885"/>
    </source>
</evidence>
<dbReference type="InterPro" id="IPR050942">
    <property type="entry name" value="F-box_BR-signaling"/>
</dbReference>
<dbReference type="PANTHER" id="PTHR44259">
    <property type="entry name" value="OS07G0183000 PROTEIN-RELATED"/>
    <property type="match status" value="1"/>
</dbReference>
<dbReference type="InterPro" id="IPR054722">
    <property type="entry name" value="PolX-like_BBD"/>
</dbReference>
<dbReference type="Pfam" id="PF03478">
    <property type="entry name" value="Beta-prop_KIB1-4"/>
    <property type="match status" value="1"/>
</dbReference>